<comment type="caution">
    <text evidence="1">The sequence shown here is derived from an EMBL/GenBank/DDBJ whole genome shotgun (WGS) entry which is preliminary data.</text>
</comment>
<evidence type="ECO:0008006" key="3">
    <source>
        <dbReference type="Google" id="ProtNLM"/>
    </source>
</evidence>
<proteinExistence type="predicted"/>
<dbReference type="InterPro" id="IPR053785">
    <property type="entry name" value="PhaP6-like"/>
</dbReference>
<gene>
    <name evidence="1" type="ORF">Q2T77_03675</name>
</gene>
<sequence length="165" mass="17604">MNPSFSSTRFFNPLMLWVDVALTTNEMLLSAGSVIQMRTERMAKAGLSPSEVDLAEFQLMGHEKLAAASESGAAMANQLHTTQFALVNRAVKHWLGSGLALFSLATSTSPAQAVSHAEAFGNAATRSAEAVNHLSSASARIVQRGLKPIHAKTTSNARRLLIEQA</sequence>
<evidence type="ECO:0000313" key="1">
    <source>
        <dbReference type="EMBL" id="MDO1531378.1"/>
    </source>
</evidence>
<name>A0ABT8RYM9_9BURK</name>
<accession>A0ABT8RYM9</accession>
<protein>
    <recommendedName>
        <fullName evidence="3">Phasin family protein</fullName>
    </recommendedName>
</protein>
<evidence type="ECO:0000313" key="2">
    <source>
        <dbReference type="Proteomes" id="UP001169027"/>
    </source>
</evidence>
<dbReference type="RefSeq" id="WP_301804062.1">
    <property type="nucleotide sequence ID" value="NZ_JAUJZH010000002.1"/>
</dbReference>
<dbReference type="Proteomes" id="UP001169027">
    <property type="component" value="Unassembled WGS sequence"/>
</dbReference>
<dbReference type="NCBIfam" id="NF045536">
    <property type="entry name" value="phasin_PhaP6"/>
    <property type="match status" value="1"/>
</dbReference>
<keyword evidence="2" id="KW-1185">Reference proteome</keyword>
<organism evidence="1 2">
    <name type="scientific">Variovorax ginsengisoli</name>
    <dbReference type="NCBI Taxonomy" id="363844"/>
    <lineage>
        <taxon>Bacteria</taxon>
        <taxon>Pseudomonadati</taxon>
        <taxon>Pseudomonadota</taxon>
        <taxon>Betaproteobacteria</taxon>
        <taxon>Burkholderiales</taxon>
        <taxon>Comamonadaceae</taxon>
        <taxon>Variovorax</taxon>
    </lineage>
</organism>
<dbReference type="EMBL" id="JAUKVY010000002">
    <property type="protein sequence ID" value="MDO1531378.1"/>
    <property type="molecule type" value="Genomic_DNA"/>
</dbReference>
<reference evidence="1" key="1">
    <citation type="submission" date="2023-06" db="EMBL/GenBank/DDBJ databases">
        <authorList>
            <person name="Jiang Y."/>
            <person name="Liu Q."/>
        </authorList>
    </citation>
    <scope>NUCLEOTIDE SEQUENCE</scope>
    <source>
        <strain evidence="1">CGMCC 1.12090</strain>
    </source>
</reference>